<dbReference type="InterPro" id="IPR050955">
    <property type="entry name" value="Plant_Biomass_Hydrol_Est"/>
</dbReference>
<dbReference type="Gene3D" id="2.60.40.2180">
    <property type="match status" value="1"/>
</dbReference>
<keyword evidence="5" id="KW-1185">Reference proteome</keyword>
<feature type="domain" description="Peptidase S9 prolyl oligopeptidase catalytic" evidence="3">
    <location>
        <begin position="236"/>
        <end position="301"/>
    </location>
</feature>
<sequence>MKLKYLSLVLLTSAANAQTVNFNLQAKVFDYGQNVTAIELETKHLAIPAKALKTSDFQVHAKSSLPINAMGNKVAGEFDTERKITEVTVNQQGNIVLSLEHGKDIAGANTLAYIAGDIGRNVQLGLDYQVRQTRDLAQLPKDTAYRQQALIDHEVAKFTAYTSQQGIHYQLFQPQNSHEKRPLIIWLHGNGEGGVGAYQNNISTLLANRGGVAFASDEAQKIFGGAYVVVPQVPDTWYLNYQKDYIHQIKALIDEVNANHQIDRDRIYLFGASAGGYMSLRMLLEYPDFFAATVATAPALDKAPIAGGVPTTEQELQRIQGKPLWLVHAANDPTISYPATSKRVFQTLRDHGAILSVYPEVKIGEATYNGHWSWIYTLRNIPKTPHGESLFEWTVKQKR</sequence>
<dbReference type="EMBL" id="JAPHVQ010000009">
    <property type="protein sequence ID" value="MDE8035331.1"/>
    <property type="molecule type" value="Genomic_DNA"/>
</dbReference>
<feature type="chain" id="PRO_5040978663" evidence="2">
    <location>
        <begin position="18"/>
        <end position="399"/>
    </location>
</feature>
<dbReference type="AlphaFoldDB" id="A0A9X4G4S8"/>
<comment type="caution">
    <text evidence="4">The sequence shown here is derived from an EMBL/GenBank/DDBJ whole genome shotgun (WGS) entry which is preliminary data.</text>
</comment>
<protein>
    <submittedName>
        <fullName evidence="4">Alpha/beta hydrolase</fullName>
    </submittedName>
</protein>
<dbReference type="GO" id="GO:0006508">
    <property type="term" value="P:proteolysis"/>
    <property type="evidence" value="ECO:0007669"/>
    <property type="project" value="InterPro"/>
</dbReference>
<dbReference type="Gene3D" id="3.40.50.1820">
    <property type="entry name" value="alpha/beta hydrolase"/>
    <property type="match status" value="1"/>
</dbReference>
<reference evidence="4" key="2">
    <citation type="journal article" date="2023" name="Pathogens">
        <title>Pathological Features and Genomic Characterization of an Actinobacillus equuli subsp. equuli Bearing Unique Virulence-Associated Genes from an Adult Horse with Pleuropneumonia.</title>
        <authorList>
            <person name="Kamali M."/>
            <person name="Carossino M."/>
            <person name="Del Piero F."/>
            <person name="Peak L."/>
            <person name="Mitchell M.S."/>
            <person name="Willette J."/>
            <person name="Baker R."/>
            <person name="Li F."/>
            <person name="Kenez A."/>
            <person name="Balasuriya U.B.R."/>
            <person name="Go Y.Y."/>
        </authorList>
    </citation>
    <scope>NUCLEOTIDE SEQUENCE</scope>
    <source>
        <strain evidence="4">4524</strain>
    </source>
</reference>
<dbReference type="Pfam" id="PF00326">
    <property type="entry name" value="Peptidase_S9"/>
    <property type="match status" value="1"/>
</dbReference>
<dbReference type="Proteomes" id="UP001142444">
    <property type="component" value="Unassembled WGS sequence"/>
</dbReference>
<organism evidence="4 5">
    <name type="scientific">Actinobacillus equuli subsp. equuli</name>
    <dbReference type="NCBI Taxonomy" id="202947"/>
    <lineage>
        <taxon>Bacteria</taxon>
        <taxon>Pseudomonadati</taxon>
        <taxon>Pseudomonadota</taxon>
        <taxon>Gammaproteobacteria</taxon>
        <taxon>Pasteurellales</taxon>
        <taxon>Pasteurellaceae</taxon>
        <taxon>Actinobacillus</taxon>
    </lineage>
</organism>
<evidence type="ECO:0000256" key="1">
    <source>
        <dbReference type="ARBA" id="ARBA00022729"/>
    </source>
</evidence>
<name>A0A9X4G4S8_ACTEU</name>
<evidence type="ECO:0000313" key="5">
    <source>
        <dbReference type="Proteomes" id="UP001142444"/>
    </source>
</evidence>
<dbReference type="RefSeq" id="WP_275218249.1">
    <property type="nucleotide sequence ID" value="NZ_JAPHVQ010000009.1"/>
</dbReference>
<dbReference type="PANTHER" id="PTHR43037:SF1">
    <property type="entry name" value="BLL1128 PROTEIN"/>
    <property type="match status" value="1"/>
</dbReference>
<evidence type="ECO:0000313" key="4">
    <source>
        <dbReference type="EMBL" id="MDE8035331.1"/>
    </source>
</evidence>
<reference evidence="4" key="1">
    <citation type="submission" date="2022-11" db="EMBL/GenBank/DDBJ databases">
        <authorList>
            <person name="Kamali M."/>
            <person name="Peak L."/>
            <person name="Go Y.Y."/>
            <person name="Balasuriya U.B.R."/>
            <person name="Carossino M."/>
        </authorList>
    </citation>
    <scope>NUCLEOTIDE SEQUENCE</scope>
    <source>
        <strain evidence="4">4524</strain>
    </source>
</reference>
<dbReference type="InterPro" id="IPR001375">
    <property type="entry name" value="Peptidase_S9_cat"/>
</dbReference>
<gene>
    <name evidence="4" type="ORF">OQ257_09160</name>
</gene>
<keyword evidence="4" id="KW-0378">Hydrolase</keyword>
<dbReference type="InterPro" id="IPR029058">
    <property type="entry name" value="AB_hydrolase_fold"/>
</dbReference>
<proteinExistence type="predicted"/>
<evidence type="ECO:0000259" key="3">
    <source>
        <dbReference type="Pfam" id="PF00326"/>
    </source>
</evidence>
<feature type="signal peptide" evidence="2">
    <location>
        <begin position="1"/>
        <end position="17"/>
    </location>
</feature>
<dbReference type="SUPFAM" id="SSF53474">
    <property type="entry name" value="alpha/beta-Hydrolases"/>
    <property type="match status" value="1"/>
</dbReference>
<evidence type="ECO:0000256" key="2">
    <source>
        <dbReference type="SAM" id="SignalP"/>
    </source>
</evidence>
<dbReference type="PANTHER" id="PTHR43037">
    <property type="entry name" value="UNNAMED PRODUCT-RELATED"/>
    <property type="match status" value="1"/>
</dbReference>
<dbReference type="GO" id="GO:0008236">
    <property type="term" value="F:serine-type peptidase activity"/>
    <property type="evidence" value="ECO:0007669"/>
    <property type="project" value="InterPro"/>
</dbReference>
<accession>A0A9X4G4S8</accession>
<keyword evidence="1 2" id="KW-0732">Signal</keyword>